<feature type="region of interest" description="Disordered" evidence="2">
    <location>
        <begin position="513"/>
        <end position="562"/>
    </location>
</feature>
<reference evidence="4" key="2">
    <citation type="submission" date="2018-10" db="UniProtKB">
        <authorList>
            <consortium name="EnsemblPlants"/>
        </authorList>
    </citation>
    <scope>IDENTIFICATION</scope>
</reference>
<dbReference type="PANTHER" id="PTHR24006">
    <property type="entry name" value="UBIQUITIN CARBOXYL-TERMINAL HYDROLASE"/>
    <property type="match status" value="1"/>
</dbReference>
<feature type="compositionally biased region" description="Acidic residues" evidence="2">
    <location>
        <begin position="644"/>
        <end position="663"/>
    </location>
</feature>
<dbReference type="Gramene" id="TraesCLE_scaffold_015290_01G000200.1">
    <property type="protein sequence ID" value="TraesCLE_scaffold_015290_01G000200.1"/>
    <property type="gene ID" value="TraesCLE_scaffold_015290_01G000200"/>
</dbReference>
<dbReference type="PANTHER" id="PTHR24006:SF923">
    <property type="entry name" value="USP DOMAIN-CONTAINING PROTEIN"/>
    <property type="match status" value="1"/>
</dbReference>
<dbReference type="InterPro" id="IPR038765">
    <property type="entry name" value="Papain-like_cys_pep_sf"/>
</dbReference>
<dbReference type="GO" id="GO:0004843">
    <property type="term" value="F:cysteine-type deubiquitinase activity"/>
    <property type="evidence" value="ECO:0000318"/>
    <property type="project" value="GO_Central"/>
</dbReference>
<dbReference type="EnsemblPlants" id="TraesCS1A02G192900.1">
    <property type="protein sequence ID" value="TraesCS1A02G192900.1"/>
    <property type="gene ID" value="TraesCS1A02G192900"/>
</dbReference>
<dbReference type="SUPFAM" id="SSF54001">
    <property type="entry name" value="Cysteine proteinases"/>
    <property type="match status" value="1"/>
</dbReference>
<feature type="compositionally biased region" description="Basic and acidic residues" evidence="2">
    <location>
        <begin position="532"/>
        <end position="543"/>
    </location>
</feature>
<dbReference type="GO" id="GO:0005634">
    <property type="term" value="C:nucleus"/>
    <property type="evidence" value="ECO:0000318"/>
    <property type="project" value="GO_Central"/>
</dbReference>
<dbReference type="SMR" id="A0A3B5XZV0"/>
<evidence type="ECO:0000259" key="3">
    <source>
        <dbReference type="PROSITE" id="PS50235"/>
    </source>
</evidence>
<proteinExistence type="inferred from homology"/>
<name>A0A3B5XZV0_WHEAT</name>
<evidence type="ECO:0000256" key="2">
    <source>
        <dbReference type="SAM" id="MobiDB-lite"/>
    </source>
</evidence>
<dbReference type="Gramene" id="TraesLAC1A03G00096600.1">
    <property type="protein sequence ID" value="TraesLAC1A03G00096600.1"/>
    <property type="gene ID" value="TraesLAC1A03G00096600"/>
</dbReference>
<feature type="compositionally biased region" description="Basic and acidic residues" evidence="2">
    <location>
        <begin position="478"/>
        <end position="492"/>
    </location>
</feature>
<evidence type="ECO:0000256" key="1">
    <source>
        <dbReference type="ARBA" id="ARBA00009085"/>
    </source>
</evidence>
<dbReference type="Gramene" id="TraesSTA1A03G00094430.1">
    <property type="protein sequence ID" value="TraesSTA1A03G00094430.1"/>
    <property type="gene ID" value="TraesSTA1A03G00094430"/>
</dbReference>
<dbReference type="Gramene" id="TraesWEE_scaffold_107571_01G000100.1">
    <property type="protein sequence ID" value="TraesWEE_scaffold_107571_01G000100.1"/>
    <property type="gene ID" value="TraesWEE_scaffold_107571_01G000100"/>
</dbReference>
<dbReference type="OrthoDB" id="420187at2759"/>
<feature type="region of interest" description="Disordered" evidence="2">
    <location>
        <begin position="1"/>
        <end position="22"/>
    </location>
</feature>
<feature type="region of interest" description="Disordered" evidence="2">
    <location>
        <begin position="57"/>
        <end position="83"/>
    </location>
</feature>
<dbReference type="InterPro" id="IPR018200">
    <property type="entry name" value="USP_CS"/>
</dbReference>
<dbReference type="Gramene" id="TraesMAC1A03G00095560.1">
    <property type="protein sequence ID" value="TraesMAC1A03G00095560.1"/>
    <property type="gene ID" value="TraesMAC1A03G00095560"/>
</dbReference>
<dbReference type="AlphaFoldDB" id="A0A3B5XZV0"/>
<dbReference type="Gramene" id="TraesCS1A03G0516800.1">
    <property type="protein sequence ID" value="TraesCS1A03G0516800.1.CDS"/>
    <property type="gene ID" value="TraesCS1A03G0516800"/>
</dbReference>
<dbReference type="InterPro" id="IPR050164">
    <property type="entry name" value="Peptidase_C19"/>
</dbReference>
<dbReference type="Gene3D" id="3.90.70.10">
    <property type="entry name" value="Cysteine proteinases"/>
    <property type="match status" value="1"/>
</dbReference>
<dbReference type="InterPro" id="IPR028889">
    <property type="entry name" value="USP"/>
</dbReference>
<dbReference type="STRING" id="4565.A0A3B5XZV0"/>
<evidence type="ECO:0000313" key="5">
    <source>
        <dbReference type="Proteomes" id="UP000019116"/>
    </source>
</evidence>
<dbReference type="Gramene" id="TraesCS1A02G192900.1">
    <property type="protein sequence ID" value="TraesCS1A02G192900.1"/>
    <property type="gene ID" value="TraesCS1A02G192900"/>
</dbReference>
<dbReference type="PROSITE" id="PS00973">
    <property type="entry name" value="USP_2"/>
    <property type="match status" value="1"/>
</dbReference>
<dbReference type="Gramene" id="TraesCAD_scaffold_060387_01G000100.1">
    <property type="protein sequence ID" value="TraesCAD_scaffold_060387_01G000100.1"/>
    <property type="gene ID" value="TraesCAD_scaffold_060387_01G000100"/>
</dbReference>
<sequence length="670" mass="75230">MPVALPPPPEEKEQQQQQQPAADAIQLQPLESGPFASLYLLRASRLSGVVPNQARRVKGIERRPYNEGETHAASPHDRAATPTGGGVLSSLLASAANAQGAVLRAHHRPPSSLSGGGRGGSGSGGQGKPGEDFTRSNFISGYELSEPCSKSVFDFDIFHFYLLPDNKLDYVDTSCCSRNLICGESYYRVCVVHTVPLVLKLQKDDHTDACPVFSENFRWGRHQDAHEFLRCLLDKLDEASVPPRSPSSERPSSIVTQVFGGQLKSQLHCPECNYCSDRLEPFLDLNLEVIPMATVMDALKSFTKIEVFENYGCDGCKSRVNMEKQLKVEQAPEVLVIQLKRFQNFGSHITKIEDCMMYQEELDLNPFMSSPDNKPQKYDLYGVVQHEGAPSNGHYVCYIRSSRTNWFHFNDSKVMKINDVMALESEAYLLFYAKQGSSPWFSTLLKRKNNVSGDTEEGGYSSSSSEDDYYPEGLSWHNDGDKTRSATKEETDLQLRQIISMQKEKCGEREIEEKAKAEGDSSIQTTCPESLSWRKEADVKGSDDSPAGPLLGPAGSHSDNIAKGKRTYKAIVQEETTPDELLQHLKEMVPSIFAKALEGMHTSLALSEALKREHVVEMHNDDDDKTRSVRKRKWEWDNNLKVVEEEEEEEEEDDDDDDVEEEPYYYVYSD</sequence>
<dbReference type="OMA" id="CGEREIE"/>
<dbReference type="Gramene" id="TraesJAG1A03G00094140.1">
    <property type="protein sequence ID" value="TraesJAG1A03G00094140.1"/>
    <property type="gene ID" value="TraesJAG1A03G00094140"/>
</dbReference>
<accession>A0A3B5XZV0</accession>
<feature type="region of interest" description="Disordered" evidence="2">
    <location>
        <begin position="103"/>
        <end position="131"/>
    </location>
</feature>
<dbReference type="GO" id="GO:0031647">
    <property type="term" value="P:regulation of protein stability"/>
    <property type="evidence" value="ECO:0000318"/>
    <property type="project" value="GO_Central"/>
</dbReference>
<reference evidence="4" key="1">
    <citation type="submission" date="2018-08" db="EMBL/GenBank/DDBJ databases">
        <authorList>
            <person name="Rossello M."/>
        </authorList>
    </citation>
    <scope>NUCLEOTIDE SEQUENCE [LARGE SCALE GENOMIC DNA]</scope>
    <source>
        <strain evidence="4">cv. Chinese Spring</strain>
    </source>
</reference>
<dbReference type="GO" id="GO:0005829">
    <property type="term" value="C:cytosol"/>
    <property type="evidence" value="ECO:0000318"/>
    <property type="project" value="GO_Central"/>
</dbReference>
<dbReference type="PaxDb" id="4565-Traes_1AL_03E5EB067.1"/>
<organism evidence="4">
    <name type="scientific">Triticum aestivum</name>
    <name type="common">Wheat</name>
    <dbReference type="NCBI Taxonomy" id="4565"/>
    <lineage>
        <taxon>Eukaryota</taxon>
        <taxon>Viridiplantae</taxon>
        <taxon>Streptophyta</taxon>
        <taxon>Embryophyta</taxon>
        <taxon>Tracheophyta</taxon>
        <taxon>Spermatophyta</taxon>
        <taxon>Magnoliopsida</taxon>
        <taxon>Liliopsida</taxon>
        <taxon>Poales</taxon>
        <taxon>Poaceae</taxon>
        <taxon>BOP clade</taxon>
        <taxon>Pooideae</taxon>
        <taxon>Triticodae</taxon>
        <taxon>Triticeae</taxon>
        <taxon>Triticinae</taxon>
        <taxon>Triticum</taxon>
    </lineage>
</organism>
<feature type="compositionally biased region" description="Basic and acidic residues" evidence="2">
    <location>
        <begin position="58"/>
        <end position="79"/>
    </location>
</feature>
<dbReference type="Pfam" id="PF00443">
    <property type="entry name" value="UCH"/>
    <property type="match status" value="1"/>
</dbReference>
<dbReference type="Proteomes" id="UP000019116">
    <property type="component" value="Chromosome 1A"/>
</dbReference>
<feature type="domain" description="USP" evidence="3">
    <location>
        <begin position="166"/>
        <end position="435"/>
    </location>
</feature>
<dbReference type="PROSITE" id="PS50235">
    <property type="entry name" value="USP_3"/>
    <property type="match status" value="1"/>
</dbReference>
<dbReference type="GO" id="GO:0016579">
    <property type="term" value="P:protein deubiquitination"/>
    <property type="evidence" value="ECO:0007669"/>
    <property type="project" value="InterPro"/>
</dbReference>
<feature type="region of interest" description="Disordered" evidence="2">
    <location>
        <begin position="638"/>
        <end position="670"/>
    </location>
</feature>
<evidence type="ECO:0000313" key="4">
    <source>
        <dbReference type="EnsemblPlants" id="TraesCS1A02G192900.1"/>
    </source>
</evidence>
<feature type="compositionally biased region" description="Gly residues" evidence="2">
    <location>
        <begin position="114"/>
        <end position="128"/>
    </location>
</feature>
<comment type="similarity">
    <text evidence="1">Belongs to the peptidase C19 family.</text>
</comment>
<dbReference type="Gramene" id="TraesROB_scaffold_060165_01G000200.1">
    <property type="protein sequence ID" value="TraesROB_scaffold_060165_01G000200.1"/>
    <property type="gene ID" value="TraesROB_scaffold_060165_01G000200"/>
</dbReference>
<dbReference type="InterPro" id="IPR001394">
    <property type="entry name" value="Peptidase_C19_UCH"/>
</dbReference>
<feature type="region of interest" description="Disordered" evidence="2">
    <location>
        <begin position="451"/>
        <end position="492"/>
    </location>
</feature>
<keyword evidence="5" id="KW-1185">Reference proteome</keyword>
<protein>
    <recommendedName>
        <fullName evidence="3">USP domain-containing protein</fullName>
    </recommendedName>
</protein>